<evidence type="ECO:0000313" key="1">
    <source>
        <dbReference type="EMBL" id="SBQ39726.1"/>
    </source>
</evidence>
<sequence>TLSSKEKVKSLSFVFSGASKVKVFSKRAYSVKALSFVTDGVRALQCPAKQTDTSLCSFSFPHFSC</sequence>
<reference evidence="1" key="1">
    <citation type="submission" date="2016-05" db="EMBL/GenBank/DDBJ databases">
        <authorList>
            <person name="Lavstsen T."/>
            <person name="Jespersen J.S."/>
        </authorList>
    </citation>
    <scope>NUCLEOTIDE SEQUENCE</scope>
    <source>
        <tissue evidence="1">Brain</tissue>
    </source>
</reference>
<name>A0A1A8E2L5_NOTKA</name>
<accession>A0A1A8E2L5</accession>
<gene>
    <name evidence="1" type="primary">REEP1</name>
</gene>
<organism evidence="1">
    <name type="scientific">Nothobranchius kadleci</name>
    <name type="common">African annual killifish</name>
    <dbReference type="NCBI Taxonomy" id="1051664"/>
    <lineage>
        <taxon>Eukaryota</taxon>
        <taxon>Metazoa</taxon>
        <taxon>Chordata</taxon>
        <taxon>Craniata</taxon>
        <taxon>Vertebrata</taxon>
        <taxon>Euteleostomi</taxon>
        <taxon>Actinopterygii</taxon>
        <taxon>Neopterygii</taxon>
        <taxon>Teleostei</taxon>
        <taxon>Neoteleostei</taxon>
        <taxon>Acanthomorphata</taxon>
        <taxon>Ovalentaria</taxon>
        <taxon>Atherinomorphae</taxon>
        <taxon>Cyprinodontiformes</taxon>
        <taxon>Nothobranchiidae</taxon>
        <taxon>Nothobranchius</taxon>
    </lineage>
</organism>
<protein>
    <submittedName>
        <fullName evidence="1">Receptor accessory protein 1</fullName>
    </submittedName>
</protein>
<proteinExistence type="predicted"/>
<keyword evidence="1" id="KW-0675">Receptor</keyword>
<feature type="non-terminal residue" evidence="1">
    <location>
        <position position="1"/>
    </location>
</feature>
<dbReference type="AlphaFoldDB" id="A0A1A8E2L5"/>
<dbReference type="EMBL" id="HAEA01011246">
    <property type="protein sequence ID" value="SBQ39726.1"/>
    <property type="molecule type" value="Transcribed_RNA"/>
</dbReference>
<reference evidence="1" key="2">
    <citation type="submission" date="2016-06" db="EMBL/GenBank/DDBJ databases">
        <title>The genome of a short-lived fish provides insights into sex chromosome evolution and the genetic control of aging.</title>
        <authorList>
            <person name="Reichwald K."/>
            <person name="Felder M."/>
            <person name="Petzold A."/>
            <person name="Koch P."/>
            <person name="Groth M."/>
            <person name="Platzer M."/>
        </authorList>
    </citation>
    <scope>NUCLEOTIDE SEQUENCE</scope>
    <source>
        <tissue evidence="1">Brain</tissue>
    </source>
</reference>